<evidence type="ECO:0000256" key="7">
    <source>
        <dbReference type="RuleBase" id="RU367037"/>
    </source>
</evidence>
<dbReference type="NCBIfam" id="TIGR01753">
    <property type="entry name" value="flav_short"/>
    <property type="match status" value="1"/>
</dbReference>
<evidence type="ECO:0000313" key="9">
    <source>
        <dbReference type="EMBL" id="EDO60301.1"/>
    </source>
</evidence>
<dbReference type="GO" id="GO:0010181">
    <property type="term" value="F:FMN binding"/>
    <property type="evidence" value="ECO:0007669"/>
    <property type="project" value="UniProtKB-UniRule"/>
</dbReference>
<name>A7VX04_9FIRM</name>
<keyword evidence="3 7" id="KW-0813">Transport</keyword>
<evidence type="ECO:0000256" key="1">
    <source>
        <dbReference type="ARBA" id="ARBA00001917"/>
    </source>
</evidence>
<keyword evidence="6 7" id="KW-0249">Electron transport</keyword>
<dbReference type="EMBL" id="ABCB02000020">
    <property type="protein sequence ID" value="EDO60301.1"/>
    <property type="molecule type" value="Genomic_DNA"/>
</dbReference>
<dbReference type="InterPro" id="IPR001226">
    <property type="entry name" value="Flavodoxin_CS"/>
</dbReference>
<evidence type="ECO:0000256" key="5">
    <source>
        <dbReference type="ARBA" id="ARBA00022643"/>
    </source>
</evidence>
<sequence length="175" mass="18914">MHFGLLRLLFAGRFNFEIDSSGLIENKTERMIFMSKIAVVYWSGTGNTEAMANAVLEGAKNAGADAVLYTASGFSLEDFNHADAVAFGCPSMGAEELEESEFQPMFSSVEGELRDKKIALFGSYGWGDGEWMRNWESVCHEAGANLICDFVIANEAPDDEAVEACKAMGAALANA</sequence>
<dbReference type="PROSITE" id="PS50902">
    <property type="entry name" value="FLAVODOXIN_LIKE"/>
    <property type="match status" value="1"/>
</dbReference>
<keyword evidence="4 7" id="KW-0285">Flavoprotein</keyword>
<reference evidence="9 10" key="1">
    <citation type="submission" date="2007-08" db="EMBL/GenBank/DDBJ databases">
        <title>Draft genome sequence of Clostridium leptum (DSM 753).</title>
        <authorList>
            <person name="Sudarsanam P."/>
            <person name="Ley R."/>
            <person name="Guruge J."/>
            <person name="Turnbaugh P.J."/>
            <person name="Mahowald M."/>
            <person name="Liep D."/>
            <person name="Gordon J."/>
        </authorList>
    </citation>
    <scope>NUCLEOTIDE SEQUENCE [LARGE SCALE GENOMIC DNA]</scope>
    <source>
        <strain evidence="9 10">DSM 753</strain>
    </source>
</reference>
<dbReference type="GO" id="GO:0009055">
    <property type="term" value="F:electron transfer activity"/>
    <property type="evidence" value="ECO:0007669"/>
    <property type="project" value="UniProtKB-UniRule"/>
</dbReference>
<dbReference type="HOGENOM" id="CLU_051402_4_3_9"/>
<organism evidence="9 10">
    <name type="scientific">[Clostridium] leptum DSM 753</name>
    <dbReference type="NCBI Taxonomy" id="428125"/>
    <lineage>
        <taxon>Bacteria</taxon>
        <taxon>Bacillati</taxon>
        <taxon>Bacillota</taxon>
        <taxon>Clostridia</taxon>
        <taxon>Eubacteriales</taxon>
        <taxon>Oscillospiraceae</taxon>
        <taxon>Oscillospiraceae incertae sedis</taxon>
    </lineage>
</organism>
<dbReference type="Gene3D" id="3.40.50.360">
    <property type="match status" value="1"/>
</dbReference>
<feature type="domain" description="Flavodoxin-like" evidence="8">
    <location>
        <begin position="37"/>
        <end position="173"/>
    </location>
</feature>
<dbReference type="Pfam" id="PF00258">
    <property type="entry name" value="Flavodoxin_1"/>
    <property type="match status" value="1"/>
</dbReference>
<dbReference type="Proteomes" id="UP000003490">
    <property type="component" value="Unassembled WGS sequence"/>
</dbReference>
<dbReference type="GO" id="GO:0016651">
    <property type="term" value="F:oxidoreductase activity, acting on NAD(P)H"/>
    <property type="evidence" value="ECO:0007669"/>
    <property type="project" value="UniProtKB-ARBA"/>
</dbReference>
<evidence type="ECO:0000313" key="10">
    <source>
        <dbReference type="Proteomes" id="UP000003490"/>
    </source>
</evidence>
<dbReference type="AlphaFoldDB" id="A7VX04"/>
<evidence type="ECO:0000259" key="8">
    <source>
        <dbReference type="PROSITE" id="PS50902"/>
    </source>
</evidence>
<comment type="cofactor">
    <cofactor evidence="1 7">
        <name>FMN</name>
        <dbReference type="ChEBI" id="CHEBI:58210"/>
    </cofactor>
</comment>
<gene>
    <name evidence="9" type="ORF">CLOLEP_03127</name>
</gene>
<dbReference type="PANTHER" id="PTHR43717">
    <property type="entry name" value="ANAEROBIC NITRIC OXIDE REDUCTASE FLAVORUBREDOXIN"/>
    <property type="match status" value="1"/>
</dbReference>
<comment type="caution">
    <text evidence="9">The sequence shown here is derived from an EMBL/GenBank/DDBJ whole genome shotgun (WGS) entry which is preliminary data.</text>
</comment>
<reference evidence="9 10" key="2">
    <citation type="submission" date="2007-08" db="EMBL/GenBank/DDBJ databases">
        <authorList>
            <person name="Fulton L."/>
            <person name="Clifton S."/>
            <person name="Fulton B."/>
            <person name="Xu J."/>
            <person name="Minx P."/>
            <person name="Pepin K.H."/>
            <person name="Johnson M."/>
            <person name="Thiruvilangam P."/>
            <person name="Bhonagiri V."/>
            <person name="Nash W.E."/>
            <person name="Wang C."/>
            <person name="Mardis E.R."/>
            <person name="Wilson R.K."/>
        </authorList>
    </citation>
    <scope>NUCLEOTIDE SEQUENCE [LARGE SCALE GENOMIC DNA]</scope>
    <source>
        <strain evidence="9 10">DSM 753</strain>
    </source>
</reference>
<proteinExistence type="inferred from homology"/>
<dbReference type="PANTHER" id="PTHR43717:SF1">
    <property type="entry name" value="ANAEROBIC NITRIC OXIDE REDUCTASE FLAVORUBREDOXIN"/>
    <property type="match status" value="1"/>
</dbReference>
<dbReference type="InterPro" id="IPR029039">
    <property type="entry name" value="Flavoprotein-like_sf"/>
</dbReference>
<dbReference type="InterPro" id="IPR008254">
    <property type="entry name" value="Flavodoxin/NO_synth"/>
</dbReference>
<evidence type="ECO:0000256" key="4">
    <source>
        <dbReference type="ARBA" id="ARBA00022630"/>
    </source>
</evidence>
<dbReference type="SUPFAM" id="SSF52218">
    <property type="entry name" value="Flavoproteins"/>
    <property type="match status" value="1"/>
</dbReference>
<comment type="function">
    <text evidence="7">Low-potential electron donor to a number of redox enzymes.</text>
</comment>
<keyword evidence="5 7" id="KW-0288">FMN</keyword>
<dbReference type="InterPro" id="IPR010087">
    <property type="entry name" value="Flav_short"/>
</dbReference>
<dbReference type="eggNOG" id="COG0716">
    <property type="taxonomic scope" value="Bacteria"/>
</dbReference>
<evidence type="ECO:0000256" key="2">
    <source>
        <dbReference type="ARBA" id="ARBA00005267"/>
    </source>
</evidence>
<evidence type="ECO:0000256" key="6">
    <source>
        <dbReference type="ARBA" id="ARBA00022982"/>
    </source>
</evidence>
<comment type="similarity">
    <text evidence="2 7">Belongs to the flavodoxin family.</text>
</comment>
<dbReference type="PROSITE" id="PS00201">
    <property type="entry name" value="FLAVODOXIN"/>
    <property type="match status" value="1"/>
</dbReference>
<protein>
    <recommendedName>
        <fullName evidence="7">Flavodoxin</fullName>
    </recommendedName>
</protein>
<accession>A7VX04</accession>
<evidence type="ECO:0000256" key="3">
    <source>
        <dbReference type="ARBA" id="ARBA00022448"/>
    </source>
</evidence>